<dbReference type="PROSITE" id="PS50106">
    <property type="entry name" value="PDZ"/>
    <property type="match status" value="1"/>
</dbReference>
<sequence>MEKATTADYLLLTPCVPERAESQTLDPDAKNLQPPSSLGPATTAPTLASPTPGALLLQRQPSSQGFAVSALQSKIKALSERHMAAGSEAFEVGVNKKASPVASSLFSPVLVSWGSSSSDDDADSQCSTFRPVVPDSPVEGLDVAGLDLCLGALPRGLGEGSSLENLSDVSASASSLEDNFSWASAAKPWASPEGLWKATGPEALLQTGDTPPAPGTPQMGKAQRQGGIRRDLLRRDSLEALRGCLGELGSQRQVGGLWRPDSLDSMCSSGSSISLAERVEMNRGLLKQMLNKSQGPEPGAKTTVDKEQRAEEVAQCNEQGFIALNDSDWDSGISLQDSEHSKRAFVSSEDLPLSPRHEQAKRLLERARMKARSFPLKADHTILPPQRDAPEQLSLVGASLHRALLAGKGVASVSSVTVPAVTTLSGNLSDSSSGDSACAPRRRRGPSPTRVRFEDESEKDAEVRYLERLRQRRRAGERAQGLLISKPSLSSYVNGRRDTDSANGKVIERGRCPESASLWHTGPRAQGACLNGGSKGRLKALAAQEALNMQCNSCGTFLEGGNPTPNRHANPSTGSGQNSWLNDEGKEPGRTLRTELIKETYIGKVTPGEVADGDRIATSSAGGTDTSGSVQAMKVRRRSRRGEILCTNGHGGRVTVSPTPPPPRPNHSLPPVSSSNHSMAPVSSSNHSMAPVSSSNHSMAPVSSSNGFVVVPPNPYAIEQVSNVVGLPIHSPAPPHKNTNSPPCLKGIPSPPSALPIKSALKTGPKSRPNGQRPVKPTPSTQHHFVPQDSLEDQERGAPPSPQIERPIGVNHGVEVASLGLTSITGTTAPCIRHASLLKTPPSPAGTTVGKMGNPEPEAPVEQHHLGMGELSLERSSIITPPPYRSGGNGRVRGPMRAEHQREDSPSPTQRVGTEDEQREGRPKLSLRRFFSAFGLNGVGKLGKGRSSSMEQLSIQPRGNPPASSGPSSTSSPGSSPAQPESNQLRKAPSLQSLRMGSPFMQLRKSSSVQNLQSWKKGDRSSAYKPGDQPRSPALSRGLQRALSVEDVGGPSGMRSVGRVAQAFPDGTFLLELSRPPDGPFGFLISRGKGRPDSGVYVEEMCDSSTEKLYAGLLGVGDELLEVNGEKVAGLSLDLVTHLMTQGGVTSVRVLRHRRPPPPR</sequence>
<dbReference type="SUPFAM" id="SSF50156">
    <property type="entry name" value="PDZ domain-like"/>
    <property type="match status" value="1"/>
</dbReference>
<dbReference type="PANTHER" id="PTHR14102:SF12">
    <property type="entry name" value="CDNA SEQUENCE BC034090"/>
    <property type="match status" value="1"/>
</dbReference>
<keyword evidence="4" id="KW-1185">Reference proteome</keyword>
<feature type="region of interest" description="Disordered" evidence="1">
    <location>
        <begin position="206"/>
        <end position="229"/>
    </location>
</feature>
<dbReference type="Ensembl" id="ENSELUT00000016479.3">
    <property type="protein sequence ID" value="ENSELUP00000001989.2"/>
    <property type="gene ID" value="ENSELUG00000003378.3"/>
</dbReference>
<dbReference type="FunFam" id="2.30.42.10:FF:000215">
    <property type="entry name" value="uncharacterized protein KIAA1614 homolog"/>
    <property type="match status" value="1"/>
</dbReference>
<feature type="compositionally biased region" description="Low complexity" evidence="1">
    <location>
        <begin position="961"/>
        <end position="978"/>
    </location>
</feature>
<dbReference type="SMART" id="SM00228">
    <property type="entry name" value="PDZ"/>
    <property type="match status" value="1"/>
</dbReference>
<feature type="region of interest" description="Disordered" evidence="1">
    <location>
        <begin position="729"/>
        <end position="807"/>
    </location>
</feature>
<feature type="region of interest" description="Disordered" evidence="1">
    <location>
        <begin position="562"/>
        <end position="587"/>
    </location>
</feature>
<name>A0A3P8XBK1_ESOLU</name>
<reference evidence="4" key="1">
    <citation type="journal article" date="2014" name="PLoS ONE">
        <title>The genome and linkage map of the northern pike (Esox lucius): conserved synteny revealed between the salmonid sister group and the Neoteleostei.</title>
        <authorList>
            <person name="Rondeau E.B."/>
            <person name="Minkley D.R."/>
            <person name="Leong J.S."/>
            <person name="Messmer A.M."/>
            <person name="Jantzen J.R."/>
            <person name="von Schalburg K.R."/>
            <person name="Lemon C."/>
            <person name="Bird N.H."/>
            <person name="Koop B.F."/>
        </authorList>
    </citation>
    <scope>NUCLEOTIDE SEQUENCE</scope>
</reference>
<proteinExistence type="predicted"/>
<evidence type="ECO:0000256" key="1">
    <source>
        <dbReference type="SAM" id="MobiDB-lite"/>
    </source>
</evidence>
<dbReference type="GeneID" id="105011414"/>
<dbReference type="GO" id="GO:0016324">
    <property type="term" value="C:apical plasma membrane"/>
    <property type="evidence" value="ECO:0007669"/>
    <property type="project" value="TreeGrafter"/>
</dbReference>
<reference evidence="3" key="2">
    <citation type="submission" date="2020-02" db="EMBL/GenBank/DDBJ databases">
        <title>Esox lucius (northern pike) genome, fEsoLuc1, primary haplotype.</title>
        <authorList>
            <person name="Myers G."/>
            <person name="Karagic N."/>
            <person name="Meyer A."/>
            <person name="Pippel M."/>
            <person name="Reichard M."/>
            <person name="Winkler S."/>
            <person name="Tracey A."/>
            <person name="Sims Y."/>
            <person name="Howe K."/>
            <person name="Rhie A."/>
            <person name="Formenti G."/>
            <person name="Durbin R."/>
            <person name="Fedrigo O."/>
            <person name="Jarvis E.D."/>
        </authorList>
    </citation>
    <scope>NUCLEOTIDE SEQUENCE [LARGE SCALE GENOMIC DNA]</scope>
</reference>
<feature type="region of interest" description="Disordered" evidence="1">
    <location>
        <begin position="18"/>
        <end position="54"/>
    </location>
</feature>
<dbReference type="GO" id="GO:0007098">
    <property type="term" value="P:centrosome cycle"/>
    <property type="evidence" value="ECO:0007669"/>
    <property type="project" value="TreeGrafter"/>
</dbReference>
<dbReference type="Proteomes" id="UP000265140">
    <property type="component" value="Chromosome 8"/>
</dbReference>
<dbReference type="InterPro" id="IPR001478">
    <property type="entry name" value="PDZ"/>
</dbReference>
<dbReference type="Bgee" id="ENSELUG00000003378">
    <property type="expression patterns" value="Expressed in ovary and 11 other cell types or tissues"/>
</dbReference>
<feature type="compositionally biased region" description="Low complexity" evidence="1">
    <location>
        <begin position="423"/>
        <end position="436"/>
    </location>
</feature>
<feature type="domain" description="PDZ" evidence="2">
    <location>
        <begin position="1070"/>
        <end position="1140"/>
    </location>
</feature>
<feature type="compositionally biased region" description="Low complexity" evidence="1">
    <location>
        <begin position="38"/>
        <end position="54"/>
    </location>
</feature>
<organism evidence="3 4">
    <name type="scientific">Esox lucius</name>
    <name type="common">Northern pike</name>
    <dbReference type="NCBI Taxonomy" id="8010"/>
    <lineage>
        <taxon>Eukaryota</taxon>
        <taxon>Metazoa</taxon>
        <taxon>Chordata</taxon>
        <taxon>Craniata</taxon>
        <taxon>Vertebrata</taxon>
        <taxon>Euteleostomi</taxon>
        <taxon>Actinopterygii</taxon>
        <taxon>Neopterygii</taxon>
        <taxon>Teleostei</taxon>
        <taxon>Protacanthopterygii</taxon>
        <taxon>Esociformes</taxon>
        <taxon>Esocidae</taxon>
        <taxon>Esox</taxon>
    </lineage>
</organism>
<dbReference type="AlphaFoldDB" id="A0A3P8XBK1"/>
<feature type="compositionally biased region" description="Basic and acidic residues" evidence="1">
    <location>
        <begin position="913"/>
        <end position="923"/>
    </location>
</feature>
<dbReference type="GeneTree" id="ENSGT00390000013003"/>
<feature type="compositionally biased region" description="Low complexity" evidence="1">
    <location>
        <begin position="617"/>
        <end position="629"/>
    </location>
</feature>
<feature type="region of interest" description="Disordered" evidence="1">
    <location>
        <begin position="1004"/>
        <end position="1040"/>
    </location>
</feature>
<feature type="region of interest" description="Disordered" evidence="1">
    <location>
        <begin position="609"/>
        <end position="704"/>
    </location>
</feature>
<feature type="region of interest" description="Disordered" evidence="1">
    <location>
        <begin position="877"/>
        <end position="991"/>
    </location>
</feature>
<feature type="compositionally biased region" description="Polar residues" evidence="1">
    <location>
        <begin position="979"/>
        <end position="991"/>
    </location>
</feature>
<feature type="region of interest" description="Disordered" evidence="1">
    <location>
        <begin position="423"/>
        <end position="458"/>
    </location>
</feature>
<dbReference type="OrthoDB" id="10058001at2759"/>
<dbReference type="OMA" id="GPGPCNK"/>
<protein>
    <recommendedName>
        <fullName evidence="2">PDZ domain-containing protein</fullName>
    </recommendedName>
</protein>
<dbReference type="GO" id="GO:0060341">
    <property type="term" value="P:regulation of cellular localization"/>
    <property type="evidence" value="ECO:0007669"/>
    <property type="project" value="TreeGrafter"/>
</dbReference>
<feature type="compositionally biased region" description="Basic and acidic residues" evidence="1">
    <location>
        <begin position="896"/>
        <end position="905"/>
    </location>
</feature>
<feature type="compositionally biased region" description="Polar residues" evidence="1">
    <location>
        <begin position="1004"/>
        <end position="1014"/>
    </location>
</feature>
<dbReference type="InterPro" id="IPR036034">
    <property type="entry name" value="PDZ_sf"/>
</dbReference>
<dbReference type="InterPro" id="IPR051741">
    <property type="entry name" value="PAR6_homolog"/>
</dbReference>
<dbReference type="PANTHER" id="PTHR14102">
    <property type="entry name" value="PAR-6-RELATED"/>
    <property type="match status" value="1"/>
</dbReference>
<accession>A0A3P8XBK1</accession>
<dbReference type="InParanoid" id="A0A3P8XBK1"/>
<dbReference type="Gene3D" id="2.30.42.10">
    <property type="match status" value="1"/>
</dbReference>
<dbReference type="Pfam" id="PF15737">
    <property type="entry name" value="DUF4685"/>
    <property type="match status" value="1"/>
</dbReference>
<feature type="region of interest" description="Disordered" evidence="1">
    <location>
        <begin position="836"/>
        <end position="862"/>
    </location>
</feature>
<dbReference type="GO" id="GO:0005938">
    <property type="term" value="C:cell cortex"/>
    <property type="evidence" value="ECO:0007669"/>
    <property type="project" value="TreeGrafter"/>
</dbReference>
<dbReference type="Pfam" id="PF00595">
    <property type="entry name" value="PDZ"/>
    <property type="match status" value="1"/>
</dbReference>
<feature type="compositionally biased region" description="Polar residues" evidence="1">
    <location>
        <begin position="946"/>
        <end position="957"/>
    </location>
</feature>
<evidence type="ECO:0000313" key="3">
    <source>
        <dbReference type="Ensembl" id="ENSELUP00000001989.2"/>
    </source>
</evidence>
<feature type="compositionally biased region" description="Polar residues" evidence="1">
    <location>
        <begin position="563"/>
        <end position="581"/>
    </location>
</feature>
<dbReference type="STRING" id="8010.ENSELUP00000001989"/>
<dbReference type="GO" id="GO:0005634">
    <property type="term" value="C:nucleus"/>
    <property type="evidence" value="ECO:0007669"/>
    <property type="project" value="TreeGrafter"/>
</dbReference>
<dbReference type="RefSeq" id="XP_019904930.2">
    <property type="nucleotide sequence ID" value="XM_020049371.3"/>
</dbReference>
<reference evidence="3" key="3">
    <citation type="submission" date="2025-08" db="UniProtKB">
        <authorList>
            <consortium name="Ensembl"/>
        </authorList>
    </citation>
    <scope>IDENTIFICATION</scope>
</reference>
<dbReference type="GO" id="GO:0007163">
    <property type="term" value="P:establishment or maintenance of cell polarity"/>
    <property type="evidence" value="ECO:0007669"/>
    <property type="project" value="TreeGrafter"/>
</dbReference>
<evidence type="ECO:0000313" key="4">
    <source>
        <dbReference type="Proteomes" id="UP000265140"/>
    </source>
</evidence>
<feature type="compositionally biased region" description="Polar residues" evidence="1">
    <location>
        <begin position="672"/>
        <end position="704"/>
    </location>
</feature>
<evidence type="ECO:0000259" key="2">
    <source>
        <dbReference type="PROSITE" id="PS50106"/>
    </source>
</evidence>
<dbReference type="InterPro" id="IPR032756">
    <property type="entry name" value="DUF4685"/>
</dbReference>
<reference evidence="3" key="4">
    <citation type="submission" date="2025-09" db="UniProtKB">
        <authorList>
            <consortium name="Ensembl"/>
        </authorList>
    </citation>
    <scope>IDENTIFICATION</scope>
</reference>